<dbReference type="InterPro" id="IPR009612">
    <property type="entry name" value="IcmF-rel"/>
</dbReference>
<dbReference type="STRING" id="349163.Acry_2088"/>
<feature type="transmembrane region" description="Helical" evidence="1">
    <location>
        <begin position="35"/>
        <end position="56"/>
    </location>
</feature>
<evidence type="ECO:0000259" key="4">
    <source>
        <dbReference type="Pfam" id="PF14331"/>
    </source>
</evidence>
<dbReference type="InterPro" id="IPR053156">
    <property type="entry name" value="T6SS_TssM-like"/>
</dbReference>
<evidence type="ECO:0000259" key="2">
    <source>
        <dbReference type="Pfam" id="PF06744"/>
    </source>
</evidence>
<evidence type="ECO:0000313" key="6">
    <source>
        <dbReference type="Proteomes" id="UP000000245"/>
    </source>
</evidence>
<sequence>MSARLVRWLLSGVGAAIIAALVWFFGPFLAVLAGILPRAAIAVLVFVIWLAANLWLDRRARKKAAAVEEAITETQADPEAGMRAEEVAALADKMKKALGILARARGRRGFLYEQPWYVIIGPPGAGKTTALLNAGLNFPLAAELGQGAVAGVGGTRYCDWWFTDQAVMIDTAGRYTTQDSSASVDQAGWHGFLDLLRRTRPRQPLNGVIVAIALSDIAQADAAARAAHARAIRARIKEINTRLGVTVPVYALFTKADLIAGFTEFHDDLDTAGRAQVWGMTFPPDRTPAGMAGRFAAEFRELVGRVEERMLDRLAAERSPDRRSLIAGFPMQVASLQAPLEAFLNEAFAGSQLDPAPWLRGVYLCSGTQEGTPIDRLTGALARSFGIDQRRAPSLRPQSGRSYFLGRLIGEVIFGEAMLGSADRSGARRRLALRGAGFGAVGLVFVVLLAALFRSHADNAAAIARARAGLAAEQKVAAQIRLDPVASADLSRIAPLLREARDLAGAPPERGYHGIGLDQGASIRAATAAVYRNVLDHALLPRLVLQLEAEMRGGLDRPDFLYQATRVYLMLGNQGPLDASLVEAWMKLDWRRLYPGFGQTALRHSLMRDLTALLARPLPDVPLDGQLIATARATFSRVPIAERVYSRIRDSEAASRVPAWTPAAALGAAGTPYFVNATGKPLTDGVPGFFTKRGFYTVLLPALTHATQDVARESWVLGAQDRIKPDSPQMQSLEQDVIRLYDTAYARHWQSMIDDLNIAPLGSAGQAVQALYVLGSPQSPMVRLLSSMADELTLTKPPKDLAKAAKGATGAEAKLRAPAKLNEAATRLKQLLGPQASGAPAPKPGAAINAEFAPLRNYVGNGAAGSPLSLTLQLIDQVQKQLATLAATAPGAAGPASPAAGGDAAQLLAGEAQHDPQPVSRWLGAIVATSNSLRGGSAAAAAAAAFKAPGGAAALCEKAVTGHYPFDASAASGIPLADFARLFAPGGVMDNFFNTQVRPFVNMTGQVWTVQPVNGVAPPVSQGAVAEFQRAQEIQQMFFLGGTQPSVQFTVTPAGLSAGAAQVVLQLGGVDVSYAHGPTVPTSVNWPGATGMQTARLIITPAAGGTPVTLQASGPWAVFRLFGMGRLTRDGSSARYTLTFDQGGMQARFTLEAGSIFNPFAPGVLNDFRCPSLKG</sequence>
<keyword evidence="1" id="KW-0472">Membrane</keyword>
<dbReference type="SUPFAM" id="SSF52540">
    <property type="entry name" value="P-loop containing nucleoside triphosphate hydrolases"/>
    <property type="match status" value="1"/>
</dbReference>
<evidence type="ECO:0000259" key="3">
    <source>
        <dbReference type="Pfam" id="PF06761"/>
    </source>
</evidence>
<dbReference type="InterPro" id="IPR027417">
    <property type="entry name" value="P-loop_NTPase"/>
</dbReference>
<dbReference type="RefSeq" id="WP_012039807.1">
    <property type="nucleotide sequence ID" value="NC_009484.1"/>
</dbReference>
<dbReference type="PANTHER" id="PTHR36153:SF1">
    <property type="entry name" value="TYPE VI SECRETION SYSTEM COMPONENT TSSM1"/>
    <property type="match status" value="1"/>
</dbReference>
<proteinExistence type="predicted"/>
<gene>
    <name evidence="5" type="ordered locus">Acry_2088</name>
</gene>
<keyword evidence="1" id="KW-1133">Transmembrane helix</keyword>
<feature type="domain" description="IcmF-related" evidence="3">
    <location>
        <begin position="495"/>
        <end position="792"/>
    </location>
</feature>
<dbReference type="eggNOG" id="COG3523">
    <property type="taxonomic scope" value="Bacteria"/>
</dbReference>
<dbReference type="NCBIfam" id="TIGR03348">
    <property type="entry name" value="VI_IcmF"/>
    <property type="match status" value="1"/>
</dbReference>
<accession>A5G0A5</accession>
<dbReference type="EMBL" id="CP000697">
    <property type="protein sequence ID" value="ABQ31287.1"/>
    <property type="molecule type" value="Genomic_DNA"/>
</dbReference>
<protein>
    <submittedName>
        <fullName evidence="5">ImcF domain protein</fullName>
    </submittedName>
</protein>
<dbReference type="InterPro" id="IPR010623">
    <property type="entry name" value="IcmF_C"/>
</dbReference>
<feature type="transmembrane region" description="Helical" evidence="1">
    <location>
        <begin position="7"/>
        <end position="29"/>
    </location>
</feature>
<feature type="domain" description="Type VI secretion system component TssM1 N-terminal" evidence="4">
    <location>
        <begin position="183"/>
        <end position="440"/>
    </location>
</feature>
<dbReference type="Proteomes" id="UP000000245">
    <property type="component" value="Chromosome"/>
</dbReference>
<dbReference type="Pfam" id="PF06744">
    <property type="entry name" value="IcmF_C"/>
    <property type="match status" value="1"/>
</dbReference>
<reference evidence="5 6" key="1">
    <citation type="submission" date="2007-05" db="EMBL/GenBank/DDBJ databases">
        <title>Complete sequence of chromosome of Acidiphilium cryptum JF-5.</title>
        <authorList>
            <consortium name="US DOE Joint Genome Institute"/>
            <person name="Copeland A."/>
            <person name="Lucas S."/>
            <person name="Lapidus A."/>
            <person name="Barry K."/>
            <person name="Detter J.C."/>
            <person name="Glavina del Rio T."/>
            <person name="Hammon N."/>
            <person name="Israni S."/>
            <person name="Dalin E."/>
            <person name="Tice H."/>
            <person name="Pitluck S."/>
            <person name="Sims D."/>
            <person name="Brettin T."/>
            <person name="Bruce D."/>
            <person name="Han C."/>
            <person name="Schmutz J."/>
            <person name="Larimer F."/>
            <person name="Land M."/>
            <person name="Hauser L."/>
            <person name="Kyrpides N."/>
            <person name="Kim E."/>
            <person name="Magnuson T."/>
            <person name="Richardson P."/>
        </authorList>
    </citation>
    <scope>NUCLEOTIDE SEQUENCE [LARGE SCALE GENOMIC DNA]</scope>
    <source>
        <strain evidence="5 6">JF-5</strain>
    </source>
</reference>
<dbReference type="Pfam" id="PF14331">
    <property type="entry name" value="IcmF-related_N"/>
    <property type="match status" value="1"/>
</dbReference>
<dbReference type="PANTHER" id="PTHR36153">
    <property type="entry name" value="INNER MEMBRANE PROTEIN-RELATED"/>
    <property type="match status" value="1"/>
</dbReference>
<evidence type="ECO:0000313" key="5">
    <source>
        <dbReference type="EMBL" id="ABQ31287.1"/>
    </source>
</evidence>
<dbReference type="Pfam" id="PF06761">
    <property type="entry name" value="IcmF-related"/>
    <property type="match status" value="1"/>
</dbReference>
<feature type="transmembrane region" description="Helical" evidence="1">
    <location>
        <begin position="431"/>
        <end position="453"/>
    </location>
</feature>
<evidence type="ECO:0000256" key="1">
    <source>
        <dbReference type="SAM" id="Phobius"/>
    </source>
</evidence>
<name>A5G0A5_ACICJ</name>
<dbReference type="InterPro" id="IPR025743">
    <property type="entry name" value="TssM1_N"/>
</dbReference>
<organism evidence="5 6">
    <name type="scientific">Acidiphilium cryptum (strain JF-5)</name>
    <dbReference type="NCBI Taxonomy" id="349163"/>
    <lineage>
        <taxon>Bacteria</taxon>
        <taxon>Pseudomonadati</taxon>
        <taxon>Pseudomonadota</taxon>
        <taxon>Alphaproteobacteria</taxon>
        <taxon>Acetobacterales</taxon>
        <taxon>Acidocellaceae</taxon>
        <taxon>Acidiphilium</taxon>
    </lineage>
</organism>
<dbReference type="AlphaFoldDB" id="A5G0A5"/>
<dbReference type="KEGG" id="acr:Acry_2088"/>
<keyword evidence="6" id="KW-1185">Reference proteome</keyword>
<feature type="domain" description="Type VI secretion system IcmF C-terminal" evidence="2">
    <location>
        <begin position="1049"/>
        <end position="1155"/>
    </location>
</feature>
<dbReference type="InterPro" id="IPR017731">
    <property type="entry name" value="TssM1-like"/>
</dbReference>
<dbReference type="HOGENOM" id="CLU_003353_2_1_5"/>
<keyword evidence="1" id="KW-0812">Transmembrane</keyword>